<keyword evidence="2" id="KW-1185">Reference proteome</keyword>
<dbReference type="EMBL" id="QUAJ01000033">
    <property type="protein sequence ID" value="REI39720.1"/>
    <property type="molecule type" value="Genomic_DNA"/>
</dbReference>
<accession>A0ABX9KDU6</accession>
<sequence>MTEYLYKSLTEKIIKCFYKVHDELGYGFLESVYENALIVELKNMRLKVESQKEIEVFYKEVLVGKYRSDIIVEDKVIIELKAISQLTKSHEVQLVNYLKATNIEIGLLVNFGEKLTFKRKIFRNKN</sequence>
<proteinExistence type="predicted"/>
<name>A0ABX9KDU6_9FUSO</name>
<dbReference type="RefSeq" id="WP_114643420.1">
    <property type="nucleotide sequence ID" value="NZ_JAACIO010000001.1"/>
</dbReference>
<organism evidence="1 2">
    <name type="scientific">Psychrilyobacter piezotolerans</name>
    <dbReference type="NCBI Taxonomy" id="2293438"/>
    <lineage>
        <taxon>Bacteria</taxon>
        <taxon>Fusobacteriati</taxon>
        <taxon>Fusobacteriota</taxon>
        <taxon>Fusobacteriia</taxon>
        <taxon>Fusobacteriales</taxon>
        <taxon>Fusobacteriaceae</taxon>
        <taxon>Psychrilyobacter</taxon>
    </lineage>
</organism>
<protein>
    <submittedName>
        <fullName evidence="1">GxxExxY protein</fullName>
    </submittedName>
</protein>
<dbReference type="Proteomes" id="UP000263486">
    <property type="component" value="Unassembled WGS sequence"/>
</dbReference>
<evidence type="ECO:0000313" key="2">
    <source>
        <dbReference type="Proteomes" id="UP000263486"/>
    </source>
</evidence>
<comment type="caution">
    <text evidence="1">The sequence shown here is derived from an EMBL/GenBank/DDBJ whole genome shotgun (WGS) entry which is preliminary data.</text>
</comment>
<dbReference type="Pfam" id="PF13366">
    <property type="entry name" value="PDDEXK_3"/>
    <property type="match status" value="1"/>
</dbReference>
<gene>
    <name evidence="1" type="ORF">DYH56_13580</name>
</gene>
<dbReference type="InterPro" id="IPR026350">
    <property type="entry name" value="GxxExxY"/>
</dbReference>
<dbReference type="NCBIfam" id="TIGR04256">
    <property type="entry name" value="GxxExxY"/>
    <property type="match status" value="1"/>
</dbReference>
<reference evidence="1 2" key="1">
    <citation type="submission" date="2018-08" db="EMBL/GenBank/DDBJ databases">
        <title>Draft genome sequence of Psychrilyobacter sp. strain SD5 isolated from Black Sea water.</title>
        <authorList>
            <person name="Yadav S."/>
            <person name="Villanueva L."/>
            <person name="Damste J.S.S."/>
        </authorList>
    </citation>
    <scope>NUCLEOTIDE SEQUENCE [LARGE SCALE GENOMIC DNA]</scope>
    <source>
        <strain evidence="1 2">SD5</strain>
    </source>
</reference>
<evidence type="ECO:0000313" key="1">
    <source>
        <dbReference type="EMBL" id="REI39720.1"/>
    </source>
</evidence>